<gene>
    <name evidence="2" type="ORF">BXY53_0061</name>
</gene>
<proteinExistence type="predicted"/>
<evidence type="ECO:0000313" key="3">
    <source>
        <dbReference type="Proteomes" id="UP000266273"/>
    </source>
</evidence>
<dbReference type="NCBIfam" id="TIGR02122">
    <property type="entry name" value="TRAP_TAXI"/>
    <property type="match status" value="1"/>
</dbReference>
<keyword evidence="3" id="KW-1185">Reference proteome</keyword>
<dbReference type="Proteomes" id="UP000266273">
    <property type="component" value="Unassembled WGS sequence"/>
</dbReference>
<evidence type="ECO:0000313" key="2">
    <source>
        <dbReference type="EMBL" id="RIA55011.1"/>
    </source>
</evidence>
<dbReference type="EMBL" id="QXDF01000001">
    <property type="protein sequence ID" value="RIA55011.1"/>
    <property type="molecule type" value="Genomic_DNA"/>
</dbReference>
<keyword evidence="1" id="KW-0732">Signal</keyword>
<sequence>MMTCALRKVARLLAFSATLAISTWVMASGASAQDTGDQRLTPNEWRQQVNAGTVRIITKGAGCTCTELASDMAKVLNELGETRVLPILGVGSLQGMADVLYLEGIDMSIVQADALAYIKQNKLHQDVDGRIRYITKLHNSEVHLIARRDINSLAELDGKVVSFGEPGSGELITGRTILKLAGIEVEEVFRDRDKALEQLEDGQIDAMFIVTGKPADAVADLTKQQGLHLVPLEFTPELAQYYIPSEFTSTSYPNIIPEGEVVPTVAVGEVLAVYNWKPDTERYAKLERFVNAFFDKFEQFLAPSRHRKWKEVNLAAEVPGWQRFGPAERKLRQILAERRQQGGQNERQLFAAFVKSVAGENMSEQEIGELYRRFTEWVRQQ</sequence>
<dbReference type="Pfam" id="PF16868">
    <property type="entry name" value="NMT1_3"/>
    <property type="match status" value="1"/>
</dbReference>
<organism evidence="2 3">
    <name type="scientific">Dichotomicrobium thermohalophilum</name>
    <dbReference type="NCBI Taxonomy" id="933063"/>
    <lineage>
        <taxon>Bacteria</taxon>
        <taxon>Pseudomonadati</taxon>
        <taxon>Pseudomonadota</taxon>
        <taxon>Alphaproteobacteria</taxon>
        <taxon>Hyphomicrobiales</taxon>
        <taxon>Hyphomicrobiaceae</taxon>
        <taxon>Dichotomicrobium</taxon>
    </lineage>
</organism>
<feature type="chain" id="PRO_5017318165" evidence="1">
    <location>
        <begin position="28"/>
        <end position="381"/>
    </location>
</feature>
<protein>
    <submittedName>
        <fullName evidence="2">TRAP transporter TAXI family solute receptor</fullName>
    </submittedName>
</protein>
<accession>A0A397Q9T9</accession>
<comment type="caution">
    <text evidence="2">The sequence shown here is derived from an EMBL/GenBank/DDBJ whole genome shotgun (WGS) entry which is preliminary data.</text>
</comment>
<reference evidence="2 3" key="1">
    <citation type="submission" date="2018-08" db="EMBL/GenBank/DDBJ databases">
        <title>Genomic Encyclopedia of Archaeal and Bacterial Type Strains, Phase II (KMG-II): from individual species to whole genera.</title>
        <authorList>
            <person name="Goeker M."/>
        </authorList>
    </citation>
    <scope>NUCLEOTIDE SEQUENCE [LARGE SCALE GENOMIC DNA]</scope>
    <source>
        <strain evidence="2 3">DSM 5002</strain>
    </source>
</reference>
<feature type="signal peptide" evidence="1">
    <location>
        <begin position="1"/>
        <end position="27"/>
    </location>
</feature>
<dbReference type="PANTHER" id="PTHR42941">
    <property type="entry name" value="SLL1037 PROTEIN"/>
    <property type="match status" value="1"/>
</dbReference>
<keyword evidence="2" id="KW-0675">Receptor</keyword>
<dbReference type="OrthoDB" id="8188218at2"/>
<evidence type="ECO:0000256" key="1">
    <source>
        <dbReference type="SAM" id="SignalP"/>
    </source>
</evidence>
<dbReference type="AlphaFoldDB" id="A0A397Q9T9"/>
<dbReference type="Gene3D" id="3.40.190.10">
    <property type="entry name" value="Periplasmic binding protein-like II"/>
    <property type="match status" value="2"/>
</dbReference>
<dbReference type="PANTHER" id="PTHR42941:SF1">
    <property type="entry name" value="SLL1037 PROTEIN"/>
    <property type="match status" value="1"/>
</dbReference>
<dbReference type="InterPro" id="IPR011852">
    <property type="entry name" value="TRAP_TAXI"/>
</dbReference>
<name>A0A397Q9T9_9HYPH</name>
<dbReference type="SUPFAM" id="SSF53850">
    <property type="entry name" value="Periplasmic binding protein-like II"/>
    <property type="match status" value="1"/>
</dbReference>
<dbReference type="RefSeq" id="WP_119059972.1">
    <property type="nucleotide sequence ID" value="NZ_QXDF01000001.1"/>
</dbReference>